<feature type="transmembrane region" description="Helical" evidence="4">
    <location>
        <begin position="85"/>
        <end position="102"/>
    </location>
</feature>
<feature type="transmembrane region" description="Helical" evidence="4">
    <location>
        <begin position="20"/>
        <end position="36"/>
    </location>
</feature>
<proteinExistence type="predicted"/>
<dbReference type="PROSITE" id="PS50850">
    <property type="entry name" value="MFS"/>
    <property type="match status" value="1"/>
</dbReference>
<dbReference type="OrthoDB" id="9815356at2"/>
<feature type="transmembrane region" description="Helical" evidence="4">
    <location>
        <begin position="286"/>
        <end position="304"/>
    </location>
</feature>
<protein>
    <submittedName>
        <fullName evidence="6">Predicted arabinose efflux permease, MFS family</fullName>
    </submittedName>
</protein>
<evidence type="ECO:0000256" key="4">
    <source>
        <dbReference type="SAM" id="Phobius"/>
    </source>
</evidence>
<reference evidence="7" key="1">
    <citation type="submission" date="2016-10" db="EMBL/GenBank/DDBJ databases">
        <authorList>
            <person name="Varghese N."/>
            <person name="Submissions S."/>
        </authorList>
    </citation>
    <scope>NUCLEOTIDE SEQUENCE [LARGE SCALE GENOMIC DNA]</scope>
    <source>
        <strain evidence="7">CGMCC 1.12333</strain>
    </source>
</reference>
<keyword evidence="1 4" id="KW-0812">Transmembrane</keyword>
<keyword evidence="2 4" id="KW-1133">Transmembrane helix</keyword>
<gene>
    <name evidence="6" type="ORF">SAMN05216480_111129</name>
</gene>
<accession>A0A1I7HXQ8</accession>
<dbReference type="CDD" id="cd17324">
    <property type="entry name" value="MFS_NepI_like"/>
    <property type="match status" value="1"/>
</dbReference>
<feature type="transmembrane region" description="Helical" evidence="4">
    <location>
        <begin position="172"/>
        <end position="192"/>
    </location>
</feature>
<feature type="domain" description="Major facilitator superfamily (MFS) profile" evidence="5">
    <location>
        <begin position="16"/>
        <end position="397"/>
    </location>
</feature>
<feature type="transmembrane region" description="Helical" evidence="4">
    <location>
        <begin position="257"/>
        <end position="274"/>
    </location>
</feature>
<evidence type="ECO:0000313" key="7">
    <source>
        <dbReference type="Proteomes" id="UP000199138"/>
    </source>
</evidence>
<evidence type="ECO:0000256" key="3">
    <source>
        <dbReference type="ARBA" id="ARBA00023136"/>
    </source>
</evidence>
<evidence type="ECO:0000256" key="2">
    <source>
        <dbReference type="ARBA" id="ARBA00022989"/>
    </source>
</evidence>
<dbReference type="InterPro" id="IPR020846">
    <property type="entry name" value="MFS_dom"/>
</dbReference>
<sequence length="397" mass="42615">MNHSPEKPSSTKQGLSKSQIAAMSVTSGICVATIYYNQPLLHDIAQTFKVDDNAAGTIAVLAQAGYGLGLFFITPLGDKMDRKKLILIQQALLVIALLGMSFAPSILWAVICSLVIGFTAIAAQVILPLAASLSPKDKKGNTVGVIFTGILIGILAARVLSGYIADWFGWEMVYVVAAVSVMITFSISWFALPSTPPEFDGSYKDLIGSVLKQIKRFGLLRNTATLGGLAFGVFCSFWATLTFHLSGDPFHYSTDTIGLFGALAIGGALLAPVVGKMADKGKPQKAQLLALIILTASVLLMLIWPTDLWAILATVFFLDVGVQSIQVTNVALIYTLDASAHSRINTVYMTGYFIGGALGSFVGIHCWDLWGWTGVVYQLLVWCALAFIVLGYKMLKK</sequence>
<dbReference type="PANTHER" id="PTHR42910:SF1">
    <property type="entry name" value="MAJOR FACILITATOR SUPERFAMILY (MFS) PROFILE DOMAIN-CONTAINING PROTEIN"/>
    <property type="match status" value="1"/>
</dbReference>
<evidence type="ECO:0000256" key="1">
    <source>
        <dbReference type="ARBA" id="ARBA00022692"/>
    </source>
</evidence>
<keyword evidence="3 4" id="KW-0472">Membrane</keyword>
<dbReference type="GO" id="GO:0022857">
    <property type="term" value="F:transmembrane transporter activity"/>
    <property type="evidence" value="ECO:0007669"/>
    <property type="project" value="InterPro"/>
</dbReference>
<feature type="transmembrane region" description="Helical" evidence="4">
    <location>
        <begin position="310"/>
        <end position="334"/>
    </location>
</feature>
<dbReference type="SUPFAM" id="SSF103473">
    <property type="entry name" value="MFS general substrate transporter"/>
    <property type="match status" value="1"/>
</dbReference>
<name>A0A1I7HXQ8_9FLAO</name>
<evidence type="ECO:0000313" key="6">
    <source>
        <dbReference type="EMBL" id="SFU65470.1"/>
    </source>
</evidence>
<dbReference type="InterPro" id="IPR011701">
    <property type="entry name" value="MFS"/>
</dbReference>
<feature type="transmembrane region" description="Helical" evidence="4">
    <location>
        <begin position="108"/>
        <end position="130"/>
    </location>
</feature>
<feature type="transmembrane region" description="Helical" evidence="4">
    <location>
        <begin position="224"/>
        <end position="245"/>
    </location>
</feature>
<dbReference type="Pfam" id="PF07690">
    <property type="entry name" value="MFS_1"/>
    <property type="match status" value="1"/>
</dbReference>
<keyword evidence="7" id="KW-1185">Reference proteome</keyword>
<dbReference type="EMBL" id="FPBK01000011">
    <property type="protein sequence ID" value="SFU65470.1"/>
    <property type="molecule type" value="Genomic_DNA"/>
</dbReference>
<dbReference type="AlphaFoldDB" id="A0A1I7HXQ8"/>
<dbReference type="STRING" id="1224947.SAMN05216480_111129"/>
<feature type="transmembrane region" description="Helical" evidence="4">
    <location>
        <begin position="142"/>
        <end position="160"/>
    </location>
</feature>
<feature type="transmembrane region" description="Helical" evidence="4">
    <location>
        <begin position="370"/>
        <end position="392"/>
    </location>
</feature>
<dbReference type="PANTHER" id="PTHR42910">
    <property type="entry name" value="TRANSPORTER SCO4007-RELATED"/>
    <property type="match status" value="1"/>
</dbReference>
<organism evidence="6 7">
    <name type="scientific">Pustulibacterium marinum</name>
    <dbReference type="NCBI Taxonomy" id="1224947"/>
    <lineage>
        <taxon>Bacteria</taxon>
        <taxon>Pseudomonadati</taxon>
        <taxon>Bacteroidota</taxon>
        <taxon>Flavobacteriia</taxon>
        <taxon>Flavobacteriales</taxon>
        <taxon>Flavobacteriaceae</taxon>
        <taxon>Pustulibacterium</taxon>
    </lineage>
</organism>
<feature type="transmembrane region" description="Helical" evidence="4">
    <location>
        <begin position="56"/>
        <end position="73"/>
    </location>
</feature>
<dbReference type="RefSeq" id="WP_093025785.1">
    <property type="nucleotide sequence ID" value="NZ_FPBK01000011.1"/>
</dbReference>
<dbReference type="InterPro" id="IPR036259">
    <property type="entry name" value="MFS_trans_sf"/>
</dbReference>
<feature type="transmembrane region" description="Helical" evidence="4">
    <location>
        <begin position="346"/>
        <end position="364"/>
    </location>
</feature>
<dbReference type="Proteomes" id="UP000199138">
    <property type="component" value="Unassembled WGS sequence"/>
</dbReference>
<dbReference type="Gene3D" id="1.20.1250.20">
    <property type="entry name" value="MFS general substrate transporter like domains"/>
    <property type="match status" value="1"/>
</dbReference>
<evidence type="ECO:0000259" key="5">
    <source>
        <dbReference type="PROSITE" id="PS50850"/>
    </source>
</evidence>